<evidence type="ECO:0000313" key="5">
    <source>
        <dbReference type="Proteomes" id="UP001341297"/>
    </source>
</evidence>
<gene>
    <name evidence="2" type="ORF">AB447_213650</name>
    <name evidence="3" type="ORF">P8828_12350</name>
</gene>
<dbReference type="EMBL" id="JARRTL010000010">
    <property type="protein sequence ID" value="MEC0485625.1"/>
    <property type="molecule type" value="Genomic_DNA"/>
</dbReference>
<sequence>MKWYWKGLKNYANFEGRARRKEYWMFHLFNGIICFLLLMLSLIIVGLYIAELLGEGGFQAGYVVGYGGGLLAYILIFIYQLAVLVPSLAVGVRRLHDIGKSGLWILIGLIPFVGAIILLIFYCQDSETKDNQYGPNPKANLN</sequence>
<dbReference type="AlphaFoldDB" id="A0A0T6BST8"/>
<proteinExistence type="predicted"/>
<name>A0A0T6BST8_9BACI</name>
<feature type="transmembrane region" description="Helical" evidence="1">
    <location>
        <begin position="103"/>
        <end position="122"/>
    </location>
</feature>
<dbReference type="PANTHER" id="PTHR34980:SF2">
    <property type="entry name" value="INNER MEMBRANE PROTEIN YHAH-RELATED"/>
    <property type="match status" value="1"/>
</dbReference>
<feature type="transmembrane region" description="Helical" evidence="1">
    <location>
        <begin position="28"/>
        <end position="50"/>
    </location>
</feature>
<reference evidence="2" key="2">
    <citation type="submission" date="2015-10" db="EMBL/GenBank/DDBJ databases">
        <authorList>
            <person name="Gilbert D.G."/>
        </authorList>
    </citation>
    <scope>NUCLEOTIDE SEQUENCE</scope>
    <source>
        <strain evidence="2">GO-13</strain>
    </source>
</reference>
<feature type="transmembrane region" description="Helical" evidence="1">
    <location>
        <begin position="70"/>
        <end position="91"/>
    </location>
</feature>
<protein>
    <submittedName>
        <fullName evidence="3">DUF805 domain-containing protein</fullName>
    </submittedName>
</protein>
<dbReference type="GO" id="GO:0005886">
    <property type="term" value="C:plasma membrane"/>
    <property type="evidence" value="ECO:0007669"/>
    <property type="project" value="TreeGrafter"/>
</dbReference>
<keyword evidence="5" id="KW-1185">Reference proteome</keyword>
<evidence type="ECO:0000313" key="4">
    <source>
        <dbReference type="Proteomes" id="UP000036168"/>
    </source>
</evidence>
<reference evidence="2 4" key="1">
    <citation type="journal article" date="2015" name="Int. J. Syst. Evol. Microbiol.">
        <title>Bacillus glycinifermentans sp. nov., isolated from fermented soybean paste.</title>
        <authorList>
            <person name="Kim S.J."/>
            <person name="Dunlap C.A."/>
            <person name="Kwon S.W."/>
            <person name="Rooney A.P."/>
        </authorList>
    </citation>
    <scope>NUCLEOTIDE SEQUENCE [LARGE SCALE GENOMIC DNA]</scope>
    <source>
        <strain evidence="2 4">GO-13</strain>
    </source>
</reference>
<accession>A0A0T6BST8</accession>
<dbReference type="InterPro" id="IPR008523">
    <property type="entry name" value="DUF805"/>
</dbReference>
<comment type="caution">
    <text evidence="2">The sequence shown here is derived from an EMBL/GenBank/DDBJ whole genome shotgun (WGS) entry which is preliminary data.</text>
</comment>
<keyword evidence="1" id="KW-0472">Membrane</keyword>
<dbReference type="Proteomes" id="UP001341297">
    <property type="component" value="Unassembled WGS sequence"/>
</dbReference>
<dbReference type="PANTHER" id="PTHR34980">
    <property type="entry name" value="INNER MEMBRANE PROTEIN-RELATED-RELATED"/>
    <property type="match status" value="1"/>
</dbReference>
<dbReference type="RefSeq" id="WP_048356421.1">
    <property type="nucleotide sequence ID" value="NZ_CP023481.1"/>
</dbReference>
<keyword evidence="1" id="KW-0812">Transmembrane</keyword>
<dbReference type="EMBL" id="LECW02000005">
    <property type="protein sequence ID" value="KRT94695.1"/>
    <property type="molecule type" value="Genomic_DNA"/>
</dbReference>
<reference evidence="3 5" key="3">
    <citation type="submission" date="2023-03" db="EMBL/GenBank/DDBJ databases">
        <title>Agriculturally important microbes genome sequencing.</title>
        <authorList>
            <person name="Dunlap C."/>
        </authorList>
    </citation>
    <scope>NUCLEOTIDE SEQUENCE [LARGE SCALE GENOMIC DNA]</scope>
    <source>
        <strain evidence="3 5">CBP-3203</strain>
    </source>
</reference>
<evidence type="ECO:0000256" key="1">
    <source>
        <dbReference type="SAM" id="Phobius"/>
    </source>
</evidence>
<dbReference type="Pfam" id="PF05656">
    <property type="entry name" value="DUF805"/>
    <property type="match status" value="1"/>
</dbReference>
<dbReference type="Proteomes" id="UP000036168">
    <property type="component" value="Unassembled WGS sequence"/>
</dbReference>
<evidence type="ECO:0000313" key="3">
    <source>
        <dbReference type="EMBL" id="MEC0485625.1"/>
    </source>
</evidence>
<keyword evidence="1" id="KW-1133">Transmembrane helix</keyword>
<evidence type="ECO:0000313" key="2">
    <source>
        <dbReference type="EMBL" id="KRT94695.1"/>
    </source>
</evidence>
<dbReference type="OrthoDB" id="9812349at2"/>
<organism evidence="2 4">
    <name type="scientific">Bacillus glycinifermentans</name>
    <dbReference type="NCBI Taxonomy" id="1664069"/>
    <lineage>
        <taxon>Bacteria</taxon>
        <taxon>Bacillati</taxon>
        <taxon>Bacillota</taxon>
        <taxon>Bacilli</taxon>
        <taxon>Bacillales</taxon>
        <taxon>Bacillaceae</taxon>
        <taxon>Bacillus</taxon>
    </lineage>
</organism>